<dbReference type="RefSeq" id="XP_014481203.1">
    <property type="nucleotide sequence ID" value="XM_014625717.1"/>
</dbReference>
<dbReference type="Gene3D" id="3.40.50.620">
    <property type="entry name" value="HUPs"/>
    <property type="match status" value="1"/>
</dbReference>
<dbReference type="CDD" id="cd00885">
    <property type="entry name" value="cinA"/>
    <property type="match status" value="1"/>
</dbReference>
<organism evidence="3 4">
    <name type="scientific">Dinoponera quadriceps</name>
    <name type="common">South American ant</name>
    <dbReference type="NCBI Taxonomy" id="609295"/>
    <lineage>
        <taxon>Eukaryota</taxon>
        <taxon>Metazoa</taxon>
        <taxon>Ecdysozoa</taxon>
        <taxon>Arthropoda</taxon>
        <taxon>Hexapoda</taxon>
        <taxon>Insecta</taxon>
        <taxon>Pterygota</taxon>
        <taxon>Neoptera</taxon>
        <taxon>Endopterygota</taxon>
        <taxon>Hymenoptera</taxon>
        <taxon>Apocrita</taxon>
        <taxon>Aculeata</taxon>
        <taxon>Formicoidea</taxon>
        <taxon>Formicidae</taxon>
        <taxon>Ponerinae</taxon>
        <taxon>Ponerini</taxon>
        <taxon>Dinoponera</taxon>
    </lineage>
</organism>
<evidence type="ECO:0000313" key="4">
    <source>
        <dbReference type="RefSeq" id="XP_014481203.1"/>
    </source>
</evidence>
<accession>A0A6P3XTI3</accession>
<dbReference type="SMART" id="SM00852">
    <property type="entry name" value="MoCF_biosynth"/>
    <property type="match status" value="1"/>
</dbReference>
<dbReference type="InterPro" id="IPR014729">
    <property type="entry name" value="Rossmann-like_a/b/a_fold"/>
</dbReference>
<dbReference type="InterPro" id="IPR001453">
    <property type="entry name" value="MoaB/Mog_dom"/>
</dbReference>
<proteinExistence type="inferred from homology"/>
<dbReference type="AlphaFoldDB" id="A0A6P3XTI3"/>
<evidence type="ECO:0000313" key="3">
    <source>
        <dbReference type="Proteomes" id="UP000515204"/>
    </source>
</evidence>
<sequence>MSSLYQHFIHIPIRNCIICARAMSSHYAKIPKHPTAGIIVIGDEILKAQVRDTNSYYMCSLLYKCGIKVKKISVISDSVEEISKEIRDASSKFTYVLTSGGIGPTHDDVTFEGLAKAFDDTLHYHPKLVDIIKNQFGAKDSLSPAYKMALIPKKASLKFNLNVRTGKPNAYPYIVLENVYVFPGSPVFFERSFRGLYEDLLSTTKKRFVKDEVFINAREEAFTNALSMVVKEFPNVSFGSYPVSNCRYYKAFVTIESDNESDTGSAKRRFCELNPADIFVKFDRTPHVDCVMKYDNFLQSCPHRRSIYEQLLEELRLFYRDPESVSIRMDGGVESSIVIHLAHICRARSNTNDKLRAVYFKEKRTPIDLEEYIKEMTDKYNLAVCTVEADKSINELISMQAHLRTLLVGKAGEDGVNEVNRGYAGASNADRLQINNPLRNWTNEDVWSFASSLSLPYVTTTT</sequence>
<dbReference type="PANTHER" id="PTHR13939">
    <property type="entry name" value="NICOTINAMIDE-NUCLEOTIDE AMIDOHYDROLASE PNCC"/>
    <property type="match status" value="1"/>
</dbReference>
<protein>
    <submittedName>
        <fullName evidence="4">FAD synthase-like isoform X1</fullName>
    </submittedName>
</protein>
<dbReference type="OrthoDB" id="270728at2759"/>
<comment type="similarity">
    <text evidence="1">In the N-terminal section; belongs to the MoaB/Mog family.</text>
</comment>
<dbReference type="KEGG" id="dqu:106747802"/>
<evidence type="ECO:0000259" key="2">
    <source>
        <dbReference type="SMART" id="SM00852"/>
    </source>
</evidence>
<dbReference type="Gene3D" id="3.40.980.10">
    <property type="entry name" value="MoaB/Mog-like domain"/>
    <property type="match status" value="1"/>
</dbReference>
<dbReference type="GeneID" id="106747802"/>
<evidence type="ECO:0000256" key="1">
    <source>
        <dbReference type="ARBA" id="ARBA00007589"/>
    </source>
</evidence>
<keyword evidence="3" id="KW-1185">Reference proteome</keyword>
<dbReference type="Pfam" id="PF24102">
    <property type="entry name" value="FLAD1_M"/>
    <property type="match status" value="1"/>
</dbReference>
<dbReference type="InterPro" id="IPR056596">
    <property type="entry name" value="FLAD1_M"/>
</dbReference>
<reference evidence="4" key="1">
    <citation type="submission" date="2025-08" db="UniProtKB">
        <authorList>
            <consortium name="RefSeq"/>
        </authorList>
    </citation>
    <scope>IDENTIFICATION</scope>
</reference>
<dbReference type="InterPro" id="IPR036425">
    <property type="entry name" value="MoaB/Mog-like_dom_sf"/>
</dbReference>
<gene>
    <name evidence="4" type="primary">LOC106747802</name>
</gene>
<name>A0A6P3XTI3_DINQU</name>
<dbReference type="PANTHER" id="PTHR13939:SF0">
    <property type="entry name" value="NMN AMIDOHYDROLASE-LIKE PROTEIN YFAY"/>
    <property type="match status" value="1"/>
</dbReference>
<feature type="domain" description="MoaB/Mog" evidence="2">
    <location>
        <begin position="37"/>
        <end position="203"/>
    </location>
</feature>
<dbReference type="Pfam" id="PF00994">
    <property type="entry name" value="MoCF_biosynth"/>
    <property type="match status" value="1"/>
</dbReference>
<dbReference type="Proteomes" id="UP000515204">
    <property type="component" value="Unplaced"/>
</dbReference>
<dbReference type="SUPFAM" id="SSF53218">
    <property type="entry name" value="Molybdenum cofactor biosynthesis proteins"/>
    <property type="match status" value="1"/>
</dbReference>
<dbReference type="InterPro" id="IPR050101">
    <property type="entry name" value="CinA"/>
</dbReference>
<dbReference type="SUPFAM" id="SSF52402">
    <property type="entry name" value="Adenine nucleotide alpha hydrolases-like"/>
    <property type="match status" value="1"/>
</dbReference>